<gene>
    <name evidence="1" type="ORF">A0U93_08940</name>
</gene>
<dbReference type="EMBL" id="CP014691">
    <property type="protein sequence ID" value="AQS88049.1"/>
    <property type="molecule type" value="Genomic_DNA"/>
</dbReference>
<sequence>MATYIVFTRERILDQAEMDTYSQSVGETFKGHPIKILAAYGAQENLEGEGPDGVVIVEFPDKAAALAWYDGADYKRVREHRFKGAAYRATLVEGL</sequence>
<evidence type="ECO:0000313" key="1">
    <source>
        <dbReference type="EMBL" id="AQS88049.1"/>
    </source>
</evidence>
<dbReference type="STRING" id="320497.A0U93_08940"/>
<dbReference type="OrthoDB" id="9806380at2"/>
<dbReference type="SUPFAM" id="SSF54909">
    <property type="entry name" value="Dimeric alpha+beta barrel"/>
    <property type="match status" value="1"/>
</dbReference>
<accession>A0A1U9KQN7</accession>
<dbReference type="Gene3D" id="3.30.70.100">
    <property type="match status" value="1"/>
</dbReference>
<dbReference type="RefSeq" id="WP_077807065.1">
    <property type="nucleotide sequence ID" value="NZ_BJXS01000007.1"/>
</dbReference>
<proteinExistence type="predicted"/>
<dbReference type="KEGG" id="nch:A0U93_08940"/>
<dbReference type="AlphaFoldDB" id="A0A1U9KQN7"/>
<dbReference type="InterPro" id="IPR010753">
    <property type="entry name" value="DUF1330"/>
</dbReference>
<reference evidence="1 2" key="1">
    <citation type="submission" date="2016-03" db="EMBL/GenBank/DDBJ databases">
        <title>Acetic acid bacteria sequencing.</title>
        <authorList>
            <person name="Brandt J."/>
            <person name="Jakob F."/>
            <person name="Vogel R.F."/>
        </authorList>
    </citation>
    <scope>NUCLEOTIDE SEQUENCE [LARGE SCALE GENOMIC DNA]</scope>
    <source>
        <strain evidence="1 2">NBRC 101099</strain>
    </source>
</reference>
<dbReference type="PANTHER" id="PTHR41521:SF4">
    <property type="entry name" value="BLR0684 PROTEIN"/>
    <property type="match status" value="1"/>
</dbReference>
<dbReference type="Pfam" id="PF07045">
    <property type="entry name" value="DUF1330"/>
    <property type="match status" value="1"/>
</dbReference>
<evidence type="ECO:0000313" key="2">
    <source>
        <dbReference type="Proteomes" id="UP000188604"/>
    </source>
</evidence>
<keyword evidence="2" id="KW-1185">Reference proteome</keyword>
<dbReference type="InterPro" id="IPR011008">
    <property type="entry name" value="Dimeric_a/b-barrel"/>
</dbReference>
<dbReference type="Proteomes" id="UP000188604">
    <property type="component" value="Chromosome"/>
</dbReference>
<protein>
    <submittedName>
        <fullName evidence="1">Uncharacterized protein</fullName>
    </submittedName>
</protein>
<name>A0A1U9KQN7_9PROT</name>
<organism evidence="1 2">
    <name type="scientific">Neoasaia chiangmaiensis</name>
    <dbReference type="NCBI Taxonomy" id="320497"/>
    <lineage>
        <taxon>Bacteria</taxon>
        <taxon>Pseudomonadati</taxon>
        <taxon>Pseudomonadota</taxon>
        <taxon>Alphaproteobacteria</taxon>
        <taxon>Acetobacterales</taxon>
        <taxon>Acetobacteraceae</taxon>
        <taxon>Neoasaia</taxon>
    </lineage>
</organism>
<dbReference type="PANTHER" id="PTHR41521">
    <property type="match status" value="1"/>
</dbReference>